<keyword evidence="5" id="KW-0479">Metal-binding</keyword>
<feature type="region of interest" description="Disordered" evidence="10">
    <location>
        <begin position="183"/>
        <end position="202"/>
    </location>
</feature>
<dbReference type="Gene3D" id="3.30.460.10">
    <property type="entry name" value="Beta Polymerase, domain 2"/>
    <property type="match status" value="1"/>
</dbReference>
<feature type="domain" description="CCA-adding enzyme C-terminal" evidence="13">
    <location>
        <begin position="350"/>
        <end position="502"/>
    </location>
</feature>
<dbReference type="Pfam" id="PF13735">
    <property type="entry name" value="tRNA_NucTran2_2"/>
    <property type="match status" value="1"/>
</dbReference>
<dbReference type="EMBL" id="CP036525">
    <property type="protein sequence ID" value="QDT06337.1"/>
    <property type="molecule type" value="Genomic_DNA"/>
</dbReference>
<evidence type="ECO:0000259" key="12">
    <source>
        <dbReference type="Pfam" id="PF12627"/>
    </source>
</evidence>
<evidence type="ECO:0000256" key="7">
    <source>
        <dbReference type="ARBA" id="ARBA00022842"/>
    </source>
</evidence>
<organism evidence="14 15">
    <name type="scientific">Rubripirellula lacrimiformis</name>
    <dbReference type="NCBI Taxonomy" id="1930273"/>
    <lineage>
        <taxon>Bacteria</taxon>
        <taxon>Pseudomonadati</taxon>
        <taxon>Planctomycetota</taxon>
        <taxon>Planctomycetia</taxon>
        <taxon>Pirellulales</taxon>
        <taxon>Pirellulaceae</taxon>
        <taxon>Rubripirellula</taxon>
    </lineage>
</organism>
<accession>A0A517NGT0</accession>
<dbReference type="GO" id="GO:0046872">
    <property type="term" value="F:metal ion binding"/>
    <property type="evidence" value="ECO:0007669"/>
    <property type="project" value="UniProtKB-KW"/>
</dbReference>
<dbReference type="Pfam" id="PF01743">
    <property type="entry name" value="PolyA_pol"/>
    <property type="match status" value="1"/>
</dbReference>
<dbReference type="KEGG" id="rlc:K227x_47460"/>
<evidence type="ECO:0000256" key="6">
    <source>
        <dbReference type="ARBA" id="ARBA00022741"/>
    </source>
</evidence>
<gene>
    <name evidence="14" type="ORF">K227x_47460</name>
</gene>
<proteinExistence type="inferred from homology"/>
<sequence length="506" mass="54436">MGRVRCRLRCVSQPRLVPADTPLRITAVQFAPTVDRVHWIDGNESERLPRCGRSGVCLWDNGWLAPWGQSAWPFTLDGSISNSDLFSFSDDSRASEALRIIRALSDAGFVAMLAGGCVRDALLGKSPKDYDVATDATPDAVRDVFGKRRTLAFGASFGVIGVLPPREDRSADTKVEPTEVATFRSDGDYSDGRRPDSVHFGNAEDDAKRRDFTINGLFYDPAIGQVIDFVGGQADLRRGTLRTIGDPAKRFGEDKLRMLRAVRFATALAFQIDAATRDAIHVHADQISVVSGERIGAEMRRVLASPSAAEGLTRLVDCGLGDAVMPEINGLDLAALADCLTELQPPTAVTVLATVLLHTDAPEAGLRSITNRWKLSNQEVRAVSAAIANWRTIAQADQLPFSTVQPALVDRDVDAILAVARAMVRSSNQTGSPEQLGSSGIESAVRSLGLPADALDPPPLLTGDDLRALGIPAGPKYRVILQQIRNQQLDGKISNRNDAIAAATLI</sequence>
<evidence type="ECO:0000256" key="10">
    <source>
        <dbReference type="SAM" id="MobiDB-lite"/>
    </source>
</evidence>
<feature type="compositionally biased region" description="Basic and acidic residues" evidence="10">
    <location>
        <begin position="185"/>
        <end position="197"/>
    </location>
</feature>
<keyword evidence="8 9" id="KW-0694">RNA-binding</keyword>
<evidence type="ECO:0000256" key="8">
    <source>
        <dbReference type="ARBA" id="ARBA00022884"/>
    </source>
</evidence>
<dbReference type="GO" id="GO:0000166">
    <property type="term" value="F:nucleotide binding"/>
    <property type="evidence" value="ECO:0007669"/>
    <property type="project" value="UniProtKB-KW"/>
</dbReference>
<evidence type="ECO:0000256" key="9">
    <source>
        <dbReference type="RuleBase" id="RU003953"/>
    </source>
</evidence>
<feature type="domain" description="Poly A polymerase head" evidence="11">
    <location>
        <begin position="112"/>
        <end position="242"/>
    </location>
</feature>
<comment type="cofactor">
    <cofactor evidence="1">
        <name>Mg(2+)</name>
        <dbReference type="ChEBI" id="CHEBI:18420"/>
    </cofactor>
</comment>
<dbReference type="PANTHER" id="PTHR46173:SF1">
    <property type="entry name" value="CCA TRNA NUCLEOTIDYLTRANSFERASE 1, MITOCHONDRIAL"/>
    <property type="match status" value="1"/>
</dbReference>
<evidence type="ECO:0000259" key="13">
    <source>
        <dbReference type="Pfam" id="PF13735"/>
    </source>
</evidence>
<keyword evidence="3" id="KW-0819">tRNA processing</keyword>
<dbReference type="InterPro" id="IPR032828">
    <property type="entry name" value="PolyA_RNA-bd"/>
</dbReference>
<keyword evidence="4 14" id="KW-0548">Nucleotidyltransferase</keyword>
<evidence type="ECO:0000313" key="15">
    <source>
        <dbReference type="Proteomes" id="UP000318538"/>
    </source>
</evidence>
<protein>
    <submittedName>
        <fullName evidence="14">tRNA nucleotidyltransferase/poly(A) polymerase</fullName>
        <ecNumber evidence="14">2.7.7.72</ecNumber>
    </submittedName>
</protein>
<dbReference type="AlphaFoldDB" id="A0A517NGT0"/>
<feature type="domain" description="tRNA nucleotidyltransferase/poly(A) polymerase RNA and SrmB- binding" evidence="12">
    <location>
        <begin position="270"/>
        <end position="328"/>
    </location>
</feature>
<dbReference type="SUPFAM" id="SSF81891">
    <property type="entry name" value="Poly A polymerase C-terminal region-like"/>
    <property type="match status" value="1"/>
</dbReference>
<dbReference type="EC" id="2.7.7.72" evidence="14"/>
<reference evidence="14 15" key="1">
    <citation type="submission" date="2019-02" db="EMBL/GenBank/DDBJ databases">
        <title>Deep-cultivation of Planctomycetes and their phenomic and genomic characterization uncovers novel biology.</title>
        <authorList>
            <person name="Wiegand S."/>
            <person name="Jogler M."/>
            <person name="Boedeker C."/>
            <person name="Pinto D."/>
            <person name="Vollmers J."/>
            <person name="Rivas-Marin E."/>
            <person name="Kohn T."/>
            <person name="Peeters S.H."/>
            <person name="Heuer A."/>
            <person name="Rast P."/>
            <person name="Oberbeckmann S."/>
            <person name="Bunk B."/>
            <person name="Jeske O."/>
            <person name="Meyerdierks A."/>
            <person name="Storesund J.E."/>
            <person name="Kallscheuer N."/>
            <person name="Luecker S."/>
            <person name="Lage O.M."/>
            <person name="Pohl T."/>
            <person name="Merkel B.J."/>
            <person name="Hornburger P."/>
            <person name="Mueller R.-W."/>
            <person name="Bruemmer F."/>
            <person name="Labrenz M."/>
            <person name="Spormann A.M."/>
            <person name="Op den Camp H."/>
            <person name="Overmann J."/>
            <person name="Amann R."/>
            <person name="Jetten M.S.M."/>
            <person name="Mascher T."/>
            <person name="Medema M.H."/>
            <person name="Devos D.P."/>
            <person name="Kaster A.-K."/>
            <person name="Ovreas L."/>
            <person name="Rohde M."/>
            <person name="Galperin M.Y."/>
            <person name="Jogler C."/>
        </authorList>
    </citation>
    <scope>NUCLEOTIDE SEQUENCE [LARGE SCALE GENOMIC DNA]</scope>
    <source>
        <strain evidence="14 15">K22_7</strain>
    </source>
</reference>
<dbReference type="CDD" id="cd05398">
    <property type="entry name" value="NT_ClassII-CCAase"/>
    <property type="match status" value="1"/>
</dbReference>
<comment type="similarity">
    <text evidence="9">Belongs to the tRNA nucleotidyltransferase/poly(A) polymerase family.</text>
</comment>
<dbReference type="InterPro" id="IPR032810">
    <property type="entry name" value="CCA-adding_enz_C"/>
</dbReference>
<keyword evidence="7" id="KW-0460">Magnesium</keyword>
<evidence type="ECO:0000256" key="4">
    <source>
        <dbReference type="ARBA" id="ARBA00022695"/>
    </source>
</evidence>
<evidence type="ECO:0000256" key="3">
    <source>
        <dbReference type="ARBA" id="ARBA00022694"/>
    </source>
</evidence>
<dbReference type="Proteomes" id="UP000318538">
    <property type="component" value="Chromosome"/>
</dbReference>
<evidence type="ECO:0000256" key="1">
    <source>
        <dbReference type="ARBA" id="ARBA00001946"/>
    </source>
</evidence>
<dbReference type="SUPFAM" id="SSF81301">
    <property type="entry name" value="Nucleotidyltransferase"/>
    <property type="match status" value="1"/>
</dbReference>
<dbReference type="Pfam" id="PF12627">
    <property type="entry name" value="PolyA_pol_RNAbd"/>
    <property type="match status" value="1"/>
</dbReference>
<evidence type="ECO:0000256" key="5">
    <source>
        <dbReference type="ARBA" id="ARBA00022723"/>
    </source>
</evidence>
<dbReference type="GO" id="GO:0000049">
    <property type="term" value="F:tRNA binding"/>
    <property type="evidence" value="ECO:0007669"/>
    <property type="project" value="TreeGrafter"/>
</dbReference>
<evidence type="ECO:0000313" key="14">
    <source>
        <dbReference type="EMBL" id="QDT06337.1"/>
    </source>
</evidence>
<evidence type="ECO:0000259" key="11">
    <source>
        <dbReference type="Pfam" id="PF01743"/>
    </source>
</evidence>
<name>A0A517NGT0_9BACT</name>
<dbReference type="InterPro" id="IPR002646">
    <property type="entry name" value="PolA_pol_head_dom"/>
</dbReference>
<keyword evidence="2 9" id="KW-0808">Transferase</keyword>
<dbReference type="GO" id="GO:0004810">
    <property type="term" value="F:CCA tRNA nucleotidyltransferase activity"/>
    <property type="evidence" value="ECO:0007669"/>
    <property type="project" value="UniProtKB-EC"/>
</dbReference>
<dbReference type="InterPro" id="IPR050264">
    <property type="entry name" value="Bact_CCA-adding_enz_type3_sf"/>
</dbReference>
<evidence type="ECO:0000256" key="2">
    <source>
        <dbReference type="ARBA" id="ARBA00022679"/>
    </source>
</evidence>
<dbReference type="InterPro" id="IPR043519">
    <property type="entry name" value="NT_sf"/>
</dbReference>
<dbReference type="Gene3D" id="1.10.3090.10">
    <property type="entry name" value="cca-adding enzyme, domain 2"/>
    <property type="match status" value="1"/>
</dbReference>
<keyword evidence="6" id="KW-0547">Nucleotide-binding</keyword>
<keyword evidence="15" id="KW-1185">Reference proteome</keyword>
<dbReference type="GO" id="GO:0008033">
    <property type="term" value="P:tRNA processing"/>
    <property type="evidence" value="ECO:0007669"/>
    <property type="project" value="UniProtKB-KW"/>
</dbReference>
<dbReference type="PANTHER" id="PTHR46173">
    <property type="entry name" value="CCA TRNA NUCLEOTIDYLTRANSFERASE 1, MITOCHONDRIAL"/>
    <property type="match status" value="1"/>
</dbReference>